<accession>A0A0C3KKZ4</accession>
<reference evidence="3" key="2">
    <citation type="submission" date="2015-01" db="EMBL/GenBank/DDBJ databases">
        <title>Evolutionary Origins and Diversification of the Mycorrhizal Mutualists.</title>
        <authorList>
            <consortium name="DOE Joint Genome Institute"/>
            <consortium name="Mycorrhizal Genomics Consortium"/>
            <person name="Kohler A."/>
            <person name="Kuo A."/>
            <person name="Nagy L.G."/>
            <person name="Floudas D."/>
            <person name="Copeland A."/>
            <person name="Barry K.W."/>
            <person name="Cichocki N."/>
            <person name="Veneault-Fourrey C."/>
            <person name="LaButti K."/>
            <person name="Lindquist E.A."/>
            <person name="Lipzen A."/>
            <person name="Lundell T."/>
            <person name="Morin E."/>
            <person name="Murat C."/>
            <person name="Riley R."/>
            <person name="Ohm R."/>
            <person name="Sun H."/>
            <person name="Tunlid A."/>
            <person name="Henrissat B."/>
            <person name="Grigoriev I.V."/>
            <person name="Hibbett D.S."/>
            <person name="Martin F."/>
        </authorList>
    </citation>
    <scope>NUCLEOTIDE SEQUENCE [LARGE SCALE GENOMIC DNA]</scope>
    <source>
        <strain evidence="3">Marx 270</strain>
    </source>
</reference>
<keyword evidence="3" id="KW-1185">Reference proteome</keyword>
<gene>
    <name evidence="2" type="ORF">M404DRAFT_995473</name>
</gene>
<evidence type="ECO:0000313" key="2">
    <source>
        <dbReference type="EMBL" id="KIO10267.1"/>
    </source>
</evidence>
<feature type="compositionally biased region" description="Polar residues" evidence="1">
    <location>
        <begin position="37"/>
        <end position="56"/>
    </location>
</feature>
<dbReference type="OrthoDB" id="2669319at2759"/>
<sequence length="274" mass="28879">MITTAKAAAAGRLGCIGTPSPAFGQPCHTPAGLSAPEFSSASSDFTCPSSAPTTAPSTVVSAEEQIEQVDAELEELMARVPAGSLLQQLPLAAYADAFGATAPASARMSATVEENEKGVPDALAAEGGDRGSPDDENSTEIENKALTTPPAYTFFPSFTLDTSHSDEPAVIHTPPERVPFIVLDECGCPQCIVEERGSEKVDIWLERLREKAPPPLRLGDDIVAEEADVEWSYVFLKEDAGGVDADEDTLARSEVSELLSSLGDDDELPPPIFC</sequence>
<dbReference type="InParanoid" id="A0A0C3KKZ4"/>
<protein>
    <submittedName>
        <fullName evidence="2">Uncharacterized protein</fullName>
    </submittedName>
</protein>
<name>A0A0C3KKZ4_PISTI</name>
<dbReference type="AlphaFoldDB" id="A0A0C3KKZ4"/>
<organism evidence="2 3">
    <name type="scientific">Pisolithus tinctorius Marx 270</name>
    <dbReference type="NCBI Taxonomy" id="870435"/>
    <lineage>
        <taxon>Eukaryota</taxon>
        <taxon>Fungi</taxon>
        <taxon>Dikarya</taxon>
        <taxon>Basidiomycota</taxon>
        <taxon>Agaricomycotina</taxon>
        <taxon>Agaricomycetes</taxon>
        <taxon>Agaricomycetidae</taxon>
        <taxon>Boletales</taxon>
        <taxon>Sclerodermatineae</taxon>
        <taxon>Pisolithaceae</taxon>
        <taxon>Pisolithus</taxon>
    </lineage>
</organism>
<reference evidence="2 3" key="1">
    <citation type="submission" date="2014-04" db="EMBL/GenBank/DDBJ databases">
        <authorList>
            <consortium name="DOE Joint Genome Institute"/>
            <person name="Kuo A."/>
            <person name="Kohler A."/>
            <person name="Costa M.D."/>
            <person name="Nagy L.G."/>
            <person name="Floudas D."/>
            <person name="Copeland A."/>
            <person name="Barry K.W."/>
            <person name="Cichocki N."/>
            <person name="Veneault-Fourrey C."/>
            <person name="LaButti K."/>
            <person name="Lindquist E.A."/>
            <person name="Lipzen A."/>
            <person name="Lundell T."/>
            <person name="Morin E."/>
            <person name="Murat C."/>
            <person name="Sun H."/>
            <person name="Tunlid A."/>
            <person name="Henrissat B."/>
            <person name="Grigoriev I.V."/>
            <person name="Hibbett D.S."/>
            <person name="Martin F."/>
            <person name="Nordberg H.P."/>
            <person name="Cantor M.N."/>
            <person name="Hua S.X."/>
        </authorList>
    </citation>
    <scope>NUCLEOTIDE SEQUENCE [LARGE SCALE GENOMIC DNA]</scope>
    <source>
        <strain evidence="2 3">Marx 270</strain>
    </source>
</reference>
<evidence type="ECO:0000313" key="3">
    <source>
        <dbReference type="Proteomes" id="UP000054217"/>
    </source>
</evidence>
<dbReference type="HOGENOM" id="CLU_1016055_0_0_1"/>
<feature type="region of interest" description="Disordered" evidence="1">
    <location>
        <begin position="35"/>
        <end position="56"/>
    </location>
</feature>
<dbReference type="EMBL" id="KN831952">
    <property type="protein sequence ID" value="KIO10267.1"/>
    <property type="molecule type" value="Genomic_DNA"/>
</dbReference>
<proteinExistence type="predicted"/>
<evidence type="ECO:0000256" key="1">
    <source>
        <dbReference type="SAM" id="MobiDB-lite"/>
    </source>
</evidence>
<dbReference type="Proteomes" id="UP000054217">
    <property type="component" value="Unassembled WGS sequence"/>
</dbReference>
<feature type="region of interest" description="Disordered" evidence="1">
    <location>
        <begin position="112"/>
        <end position="140"/>
    </location>
</feature>